<dbReference type="Proteomes" id="UP000190140">
    <property type="component" value="Unassembled WGS sequence"/>
</dbReference>
<evidence type="ECO:0000313" key="3">
    <source>
        <dbReference type="Proteomes" id="UP000190140"/>
    </source>
</evidence>
<gene>
    <name evidence="2" type="primary">prdA_1</name>
    <name evidence="2" type="ORF">CLOTH_08070</name>
</gene>
<name>A0A1V4I908_9FIRM</name>
<dbReference type="RefSeq" id="WP_079411461.1">
    <property type="nucleotide sequence ID" value="NZ_MZGW01000002.1"/>
</dbReference>
<reference evidence="2 3" key="1">
    <citation type="submission" date="2017-03" db="EMBL/GenBank/DDBJ databases">
        <title>Genome sequence of Clostridium thermoalcaliphilum DSM 7309.</title>
        <authorList>
            <person name="Poehlein A."/>
            <person name="Daniel R."/>
        </authorList>
    </citation>
    <scope>NUCLEOTIDE SEQUENCE [LARGE SCALE GENOMIC DNA]</scope>
    <source>
        <strain evidence="2 3">DSM 7309</strain>
    </source>
</reference>
<dbReference type="GO" id="GO:0050002">
    <property type="term" value="F:D-proline reductase activity"/>
    <property type="evidence" value="ECO:0007669"/>
    <property type="project" value="UniProtKB-EC"/>
</dbReference>
<dbReference type="NCBIfam" id="TIGR04480">
    <property type="entry name" value="D_pro_red_PrdA"/>
    <property type="match status" value="1"/>
</dbReference>
<organism evidence="2 3">
    <name type="scientific">Alkalithermobacter paradoxus</name>
    <dbReference type="NCBI Taxonomy" id="29349"/>
    <lineage>
        <taxon>Bacteria</taxon>
        <taxon>Bacillati</taxon>
        <taxon>Bacillota</taxon>
        <taxon>Clostridia</taxon>
        <taxon>Peptostreptococcales</taxon>
        <taxon>Tepidibacteraceae</taxon>
        <taxon>Alkalithermobacter</taxon>
    </lineage>
</organism>
<comment type="caution">
    <text evidence="2">The sequence shown here is derived from an EMBL/GenBank/DDBJ whole genome shotgun (WGS) entry which is preliminary data.</text>
</comment>
<dbReference type="InterPro" id="IPR015417">
    <property type="entry name" value="Gly_reductase_pB_sua/b"/>
</dbReference>
<evidence type="ECO:0000256" key="1">
    <source>
        <dbReference type="ARBA" id="ARBA00023002"/>
    </source>
</evidence>
<dbReference type="OrthoDB" id="3651437at2"/>
<protein>
    <submittedName>
        <fullName evidence="2">D-proline reductase proprotein PrdA</fullName>
        <ecNumber evidence="2">1.21.4.1</ecNumber>
    </submittedName>
</protein>
<dbReference type="AlphaFoldDB" id="A0A1V4I908"/>
<accession>A0A1V4I908</accession>
<keyword evidence="3" id="KW-1185">Reference proteome</keyword>
<keyword evidence="1 2" id="KW-0560">Oxidoreductase</keyword>
<dbReference type="Pfam" id="PF09338">
    <property type="entry name" value="Gly_reductase"/>
    <property type="match status" value="1"/>
</dbReference>
<dbReference type="EMBL" id="MZGW01000002">
    <property type="protein sequence ID" value="OPJ56403.1"/>
    <property type="molecule type" value="Genomic_DNA"/>
</dbReference>
<evidence type="ECO:0000313" key="2">
    <source>
        <dbReference type="EMBL" id="OPJ56403.1"/>
    </source>
</evidence>
<dbReference type="EC" id="1.21.4.1" evidence="2"/>
<dbReference type="InterPro" id="IPR031002">
    <property type="entry name" value="D_pro_red_PrdA"/>
</dbReference>
<dbReference type="STRING" id="29349.CLOTH_08070"/>
<sequence>MAITQETAKAHANDPAISCCRFEAGTVIEASNLEDPAIFPDLVDSGLLEIPDNCLKIGQVLGAKLKKTVDALTPLTEDVLEGVSKSESKEEIVKEEKTTQEIKPVAPVTPVAPVNSLGGVIKIHIGEGRDINLEIPLSVASQAQSFNTYEVKEEIKPQVQVNEEVVADKVKPKAVRKLTKKHFKIDKVEFGSETKIEGTTLYIREDIAKDAIDSEELVVDLKVDIITPDKYNTYSETIMDVQPIATKEEGELGTGVTRVLDGVIMMVTGVDEGGVQIGEFGSSEGELDRNIMWGRPGAPDKGEIFIKTEVVIKEHTNMERPGPLAAHKASDFITQEIREALKKVDDSLVTETEELVQYRRPGKKKIVIVKEIMGQGAMHDNLILPVEPVGTLGAKPNVDLGNVPVVLSPLEVLDGGIHALTCIGPASKETSRHYFREPLVIEAMNDEEIDLAAVIFVGSPQVNSEKFYVSKRLGMLVEGMDVDGAIITTEGFGNNHIDFASHHEEIGSRGVAVVGMTFAAVQGALVVGNEYMKYMIDNNKSKQGIENEILSNNTLCKEDAIRALAMVKAVIAGEEVKAPERKWNPNVKSNNIEMIEKATNSKVDLVENEQVLPKSKKRMEIYEKEEA</sequence>
<proteinExistence type="predicted"/>